<dbReference type="EMBL" id="CP003537">
    <property type="protein sequence ID" value="AGH95022.1"/>
    <property type="molecule type" value="Genomic_DNA"/>
</dbReference>
<sequence length="547" mass="62225">MKALLKLTSVVVLLLGSISAHSYDLDTHFYGTYVKARFAGIRHEVALKIATATQWMDESYISDPVSMILLPDVGIKKRRLLHFPASRLASKLTVSQLPTFLDPSSGVRLKTFTETEADHEFATEMFTEGLTEGNLMKVAAGLHTLQDSFAHAGTISELGHAHFWHHPDRPFVDMQSVEKYFKMSRSVLRAMVAIRSLLPASAIDMDLRYGDIPNYQLNGDRLADIYENLSDVKATVSRQILKDPRYVRFALENVFKRANQVKYVANGYEPYLNNFTSGQDTYEAAASVIKTLPPQMIDLRAVMKDTGYPTDLSSEYILSMGGLTSFLNRAVMNLLSGIVPRPLDSYHRFEKEEDGPIWIKELDLRVANMRAMVHRMFQKDIFFVANNTNNETGFMREMTKDVSANPRLPRRQNVNTELVTYSLNEKKEFNLMIFAFLFPKTSDYLKDDMDRGLQFIASANQMLKSDRSYFSKITGALGMMLDRANMGSNVSFRQTISNAHEDIYRARLVPNSTNRYYVVPSLLQKQVRTGVFKPLLSNQEIDKLLYP</sequence>
<evidence type="ECO:0000313" key="2">
    <source>
        <dbReference type="EMBL" id="AGH95022.1"/>
    </source>
</evidence>
<dbReference type="PATRIC" id="fig|1184267.3.peg.813"/>
<protein>
    <submittedName>
        <fullName evidence="2">Uncharacterized protein</fullName>
    </submittedName>
</protein>
<dbReference type="KEGG" id="bex:A11Q_804"/>
<dbReference type="RefSeq" id="WP_015469512.1">
    <property type="nucleotide sequence ID" value="NC_020813.1"/>
</dbReference>
<keyword evidence="3" id="KW-1185">Reference proteome</keyword>
<dbReference type="HOGENOM" id="CLU_497539_0_0_7"/>
<organism evidence="2 3">
    <name type="scientific">Pseudobdellovibrio exovorus JSS</name>
    <dbReference type="NCBI Taxonomy" id="1184267"/>
    <lineage>
        <taxon>Bacteria</taxon>
        <taxon>Pseudomonadati</taxon>
        <taxon>Bdellovibrionota</taxon>
        <taxon>Bdellovibrionia</taxon>
        <taxon>Bdellovibrionales</taxon>
        <taxon>Pseudobdellovibrionaceae</taxon>
        <taxon>Pseudobdellovibrio</taxon>
    </lineage>
</organism>
<dbReference type="AlphaFoldDB" id="M4V6N6"/>
<evidence type="ECO:0000313" key="3">
    <source>
        <dbReference type="Proteomes" id="UP000012040"/>
    </source>
</evidence>
<accession>M4V6N6</accession>
<proteinExistence type="predicted"/>
<feature type="chain" id="PRO_5004059911" evidence="1">
    <location>
        <begin position="23"/>
        <end position="547"/>
    </location>
</feature>
<name>M4V6N6_9BACT</name>
<dbReference type="Proteomes" id="UP000012040">
    <property type="component" value="Chromosome"/>
</dbReference>
<keyword evidence="1" id="KW-0732">Signal</keyword>
<dbReference type="Pfam" id="PF20551">
    <property type="entry name" value="DUF6765"/>
    <property type="match status" value="1"/>
</dbReference>
<reference evidence="2 3" key="1">
    <citation type="journal article" date="2013" name="ISME J.">
        <title>By their genes ye shall know them: genomic signatures of predatory bacteria.</title>
        <authorList>
            <person name="Pasternak Z."/>
            <person name="Pietrokovski S."/>
            <person name="Rotem O."/>
            <person name="Gophna U."/>
            <person name="Lurie-Weinberger M.N."/>
            <person name="Jurkevitch E."/>
        </authorList>
    </citation>
    <scope>NUCLEOTIDE SEQUENCE [LARGE SCALE GENOMIC DNA]</scope>
    <source>
        <strain evidence="2 3">JSS</strain>
    </source>
</reference>
<dbReference type="InterPro" id="IPR046653">
    <property type="entry name" value="DUF6765"/>
</dbReference>
<dbReference type="OrthoDB" id="569000at2"/>
<evidence type="ECO:0000256" key="1">
    <source>
        <dbReference type="SAM" id="SignalP"/>
    </source>
</evidence>
<gene>
    <name evidence="2" type="ORF">A11Q_804</name>
</gene>
<feature type="signal peptide" evidence="1">
    <location>
        <begin position="1"/>
        <end position="22"/>
    </location>
</feature>